<dbReference type="FunFam" id="3.20.20.70:FF:000016">
    <property type="entry name" value="Triosephosphate isomerase"/>
    <property type="match status" value="1"/>
</dbReference>
<dbReference type="Gene3D" id="3.20.20.70">
    <property type="entry name" value="Aldolase class I"/>
    <property type="match status" value="1"/>
</dbReference>
<evidence type="ECO:0000256" key="4">
    <source>
        <dbReference type="ARBA" id="ARBA00019397"/>
    </source>
</evidence>
<dbReference type="RefSeq" id="WP_073372472.1">
    <property type="nucleotide sequence ID" value="NZ_CP017813.1"/>
</dbReference>
<dbReference type="GO" id="GO:0006094">
    <property type="term" value="P:gluconeogenesis"/>
    <property type="evidence" value="ECO:0007669"/>
    <property type="project" value="UniProtKB-UniRule"/>
</dbReference>
<dbReference type="GO" id="GO:0019563">
    <property type="term" value="P:glycerol catabolic process"/>
    <property type="evidence" value="ECO:0007669"/>
    <property type="project" value="TreeGrafter"/>
</dbReference>
<dbReference type="KEGG" id="mpul:BLA55_02240"/>
<dbReference type="EMBL" id="CP017813">
    <property type="protein sequence ID" value="APJ38468.1"/>
    <property type="molecule type" value="Genomic_DNA"/>
</dbReference>
<dbReference type="InterPro" id="IPR020861">
    <property type="entry name" value="Triosephosphate_isomerase_AS"/>
</dbReference>
<sequence>MKKTVIIGNWKMNKTYSETLKFISEFASLYNQNKDKVYSNLDFAVALPFTNLSAAQSNTVAELQFSAQDMSQHQKGAYTGEISADMLLDLNVKYVILGHSERRTYHHETDELVNNKAKLAIEKGLVPVICVGETLEEYQAGKTQEVVRTQIENSLKDLDLSKIIVAYEPVWAIGTGKVATPEIAENVCEFIKSITSQDLVLQYGGSVNPKNIEDLHSQPHIDGFLVGGASLEAESFLSLLTLGK</sequence>
<dbReference type="GO" id="GO:0046166">
    <property type="term" value="P:glyceraldehyde-3-phosphate biosynthetic process"/>
    <property type="evidence" value="ECO:0007669"/>
    <property type="project" value="TreeGrafter"/>
</dbReference>
<evidence type="ECO:0000256" key="9">
    <source>
        <dbReference type="HAMAP-Rule" id="MF_00147"/>
    </source>
</evidence>
<accession>A0A1L4FS88</accession>
<evidence type="ECO:0000256" key="5">
    <source>
        <dbReference type="ARBA" id="ARBA00022432"/>
    </source>
</evidence>
<keyword evidence="7 9" id="KW-0324">Glycolysis</keyword>
<evidence type="ECO:0000313" key="11">
    <source>
        <dbReference type="EMBL" id="APJ38468.1"/>
    </source>
</evidence>
<evidence type="ECO:0000313" key="12">
    <source>
        <dbReference type="Proteomes" id="UP000184322"/>
    </source>
</evidence>
<dbReference type="GO" id="GO:0004807">
    <property type="term" value="F:triose-phosphate isomerase activity"/>
    <property type="evidence" value="ECO:0007669"/>
    <property type="project" value="UniProtKB-UniRule"/>
</dbReference>
<keyword evidence="5 9" id="KW-0312">Gluconeogenesis</keyword>
<dbReference type="SUPFAM" id="SSF51351">
    <property type="entry name" value="Triosephosphate isomerase (TIM)"/>
    <property type="match status" value="1"/>
</dbReference>
<dbReference type="InterPro" id="IPR022896">
    <property type="entry name" value="TrioseP_Isoase_bac/euk"/>
</dbReference>
<dbReference type="HAMAP" id="MF_00147_B">
    <property type="entry name" value="TIM_B"/>
    <property type="match status" value="1"/>
</dbReference>
<dbReference type="UniPathway" id="UPA00138"/>
<dbReference type="GO" id="GO:0006096">
    <property type="term" value="P:glycolytic process"/>
    <property type="evidence" value="ECO:0007669"/>
    <property type="project" value="UniProtKB-UniRule"/>
</dbReference>
<dbReference type="PANTHER" id="PTHR21139">
    <property type="entry name" value="TRIOSEPHOSPHATE ISOMERASE"/>
    <property type="match status" value="1"/>
</dbReference>
<dbReference type="PROSITE" id="PS51440">
    <property type="entry name" value="TIM_2"/>
    <property type="match status" value="1"/>
</dbReference>
<dbReference type="GO" id="GO:0005829">
    <property type="term" value="C:cytosol"/>
    <property type="evidence" value="ECO:0007669"/>
    <property type="project" value="TreeGrafter"/>
</dbReference>
<comment type="function">
    <text evidence="9">Involved in the gluconeogenesis. Catalyzes stereospecifically the conversion of dihydroxyacetone phosphate (DHAP) to D-glyceraldehyde-3-phosphate (G3P).</text>
</comment>
<comment type="subcellular location">
    <subcellularLocation>
        <location evidence="9 10">Cytoplasm</location>
    </subcellularLocation>
</comment>
<feature type="active site" description="Proton acceptor" evidence="9">
    <location>
        <position position="168"/>
    </location>
</feature>
<dbReference type="InterPro" id="IPR035990">
    <property type="entry name" value="TIM_sf"/>
</dbReference>
<gene>
    <name evidence="9" type="primary">tpiA</name>
    <name evidence="11" type="ORF">BLA55_02240</name>
</gene>
<feature type="active site" description="Electrophile" evidence="9">
    <location>
        <position position="99"/>
    </location>
</feature>
<dbReference type="PROSITE" id="PS00171">
    <property type="entry name" value="TIM_1"/>
    <property type="match status" value="1"/>
</dbReference>
<evidence type="ECO:0000256" key="7">
    <source>
        <dbReference type="ARBA" id="ARBA00023152"/>
    </source>
</evidence>
<keyword evidence="6 9" id="KW-0963">Cytoplasm</keyword>
<dbReference type="Proteomes" id="UP000184322">
    <property type="component" value="Chromosome"/>
</dbReference>
<dbReference type="AlphaFoldDB" id="A0A1L4FS88"/>
<dbReference type="InterPro" id="IPR000652">
    <property type="entry name" value="Triosephosphate_isomerase"/>
</dbReference>
<evidence type="ECO:0000256" key="3">
    <source>
        <dbReference type="ARBA" id="ARBA00011940"/>
    </source>
</evidence>
<reference evidence="12" key="1">
    <citation type="submission" date="2016-10" db="EMBL/GenBank/DDBJ databases">
        <authorList>
            <person name="Beylefeld A."/>
            <person name="Abolnik C."/>
        </authorList>
    </citation>
    <scope>NUCLEOTIDE SEQUENCE [LARGE SCALE GENOMIC DNA]</scope>
    <source>
        <strain evidence="12">B359_6</strain>
    </source>
</reference>
<comment type="pathway">
    <text evidence="1 9 10">Carbohydrate degradation; glycolysis; D-glyceraldehyde 3-phosphate from glycerone phosphate: step 1/1.</text>
</comment>
<feature type="binding site" evidence="9">
    <location>
        <begin position="227"/>
        <end position="228"/>
    </location>
    <ligand>
        <name>substrate</name>
    </ligand>
</feature>
<protein>
    <recommendedName>
        <fullName evidence="4 9">Triosephosphate isomerase</fullName>
        <shortName evidence="9">TIM</shortName>
        <shortName evidence="9">TPI</shortName>
        <ecNumber evidence="3 9">5.3.1.1</ecNumber>
    </recommendedName>
    <alternativeName>
        <fullName evidence="9">Triose-phosphate isomerase</fullName>
    </alternativeName>
</protein>
<dbReference type="EC" id="5.3.1.1" evidence="3 9"/>
<evidence type="ECO:0000256" key="2">
    <source>
        <dbReference type="ARBA" id="ARBA00007422"/>
    </source>
</evidence>
<dbReference type="CDD" id="cd00311">
    <property type="entry name" value="TIM"/>
    <property type="match status" value="1"/>
</dbReference>
<dbReference type="STRING" id="48003.BLA55_02240"/>
<proteinExistence type="inferred from homology"/>
<dbReference type="NCBIfam" id="TIGR00419">
    <property type="entry name" value="tim"/>
    <property type="match status" value="1"/>
</dbReference>
<dbReference type="UniPathway" id="UPA00109">
    <property type="reaction ID" value="UER00189"/>
</dbReference>
<dbReference type="OrthoDB" id="9809429at2"/>
<evidence type="ECO:0000256" key="10">
    <source>
        <dbReference type="RuleBase" id="RU363013"/>
    </source>
</evidence>
<feature type="binding site" evidence="9">
    <location>
        <position position="206"/>
    </location>
    <ligand>
        <name>substrate</name>
    </ligand>
</feature>
<comment type="subunit">
    <text evidence="9 10">Homodimer.</text>
</comment>
<name>A0A1L4FS88_9BACT</name>
<dbReference type="PANTHER" id="PTHR21139:SF42">
    <property type="entry name" value="TRIOSEPHOSPHATE ISOMERASE"/>
    <property type="match status" value="1"/>
</dbReference>
<keyword evidence="12" id="KW-1185">Reference proteome</keyword>
<comment type="similarity">
    <text evidence="2 9 10">Belongs to the triosephosphate isomerase family.</text>
</comment>
<organism evidence="11 12">
    <name type="scientific">Mycoplasmopsis pullorum</name>
    <dbReference type="NCBI Taxonomy" id="48003"/>
    <lineage>
        <taxon>Bacteria</taxon>
        <taxon>Bacillati</taxon>
        <taxon>Mycoplasmatota</taxon>
        <taxon>Mycoplasmoidales</taxon>
        <taxon>Metamycoplasmataceae</taxon>
        <taxon>Mycoplasmopsis</taxon>
    </lineage>
</organism>
<comment type="catalytic activity">
    <reaction evidence="9 10">
        <text>D-glyceraldehyde 3-phosphate = dihydroxyacetone phosphate</text>
        <dbReference type="Rhea" id="RHEA:18585"/>
        <dbReference type="ChEBI" id="CHEBI:57642"/>
        <dbReference type="ChEBI" id="CHEBI:59776"/>
        <dbReference type="EC" id="5.3.1.1"/>
    </reaction>
</comment>
<feature type="binding site" evidence="9">
    <location>
        <begin position="9"/>
        <end position="11"/>
    </location>
    <ligand>
        <name>substrate</name>
    </ligand>
</feature>
<evidence type="ECO:0000256" key="1">
    <source>
        <dbReference type="ARBA" id="ARBA00004680"/>
    </source>
</evidence>
<evidence type="ECO:0000256" key="8">
    <source>
        <dbReference type="ARBA" id="ARBA00023235"/>
    </source>
</evidence>
<feature type="binding site" evidence="9">
    <location>
        <position position="174"/>
    </location>
    <ligand>
        <name>substrate</name>
    </ligand>
</feature>
<keyword evidence="8 9" id="KW-0413">Isomerase</keyword>
<evidence type="ECO:0000256" key="6">
    <source>
        <dbReference type="ARBA" id="ARBA00022490"/>
    </source>
</evidence>
<dbReference type="InterPro" id="IPR013785">
    <property type="entry name" value="Aldolase_TIM"/>
</dbReference>
<comment type="pathway">
    <text evidence="9 10">Carbohydrate biosynthesis; gluconeogenesis.</text>
</comment>
<dbReference type="Pfam" id="PF00121">
    <property type="entry name" value="TIM"/>
    <property type="match status" value="1"/>
</dbReference>